<organism evidence="1 2">
    <name type="scientific">Blautia hydrogenotrophica (strain DSM 10507 / JCM 14656 / S5a33)</name>
    <name type="common">Ruminococcus hydrogenotrophicus</name>
    <dbReference type="NCBI Taxonomy" id="476272"/>
    <lineage>
        <taxon>Bacteria</taxon>
        <taxon>Bacillati</taxon>
        <taxon>Bacillota</taxon>
        <taxon>Clostridia</taxon>
        <taxon>Lachnospirales</taxon>
        <taxon>Lachnospiraceae</taxon>
        <taxon>Blautia</taxon>
    </lineage>
</organism>
<dbReference type="PATRIC" id="fig|476272.21.peg.1976"/>
<keyword evidence="2" id="KW-1185">Reference proteome</keyword>
<dbReference type="Proteomes" id="UP000003100">
    <property type="component" value="Unassembled WGS sequence"/>
</dbReference>
<evidence type="ECO:0000313" key="1">
    <source>
        <dbReference type="EMBL" id="EEG49127.1"/>
    </source>
</evidence>
<reference evidence="1 2" key="2">
    <citation type="submission" date="2009-02" db="EMBL/GenBank/DDBJ databases">
        <title>Draft genome sequence of Blautia hydrogenotrophica DSM 10507 (Ruminococcus hydrogenotrophicus DSM 10507).</title>
        <authorList>
            <person name="Sudarsanam P."/>
            <person name="Ley R."/>
            <person name="Guruge J."/>
            <person name="Turnbaugh P.J."/>
            <person name="Mahowald M."/>
            <person name="Liep D."/>
            <person name="Gordon J."/>
        </authorList>
    </citation>
    <scope>NUCLEOTIDE SEQUENCE [LARGE SCALE GENOMIC DNA]</scope>
    <source>
        <strain evidence="2">DSM 10507 / JCM 14656 / S5a33</strain>
    </source>
</reference>
<comment type="caution">
    <text evidence="1">The sequence shown here is derived from an EMBL/GenBank/DDBJ whole genome shotgun (WGS) entry which is preliminary data.</text>
</comment>
<gene>
    <name evidence="1" type="ORF">RUMHYD_01938</name>
</gene>
<reference evidence="1 2" key="1">
    <citation type="submission" date="2009-01" db="EMBL/GenBank/DDBJ databases">
        <authorList>
            <person name="Fulton L."/>
            <person name="Clifton S."/>
            <person name="Fulton B."/>
            <person name="Xu J."/>
            <person name="Minx P."/>
            <person name="Pepin K.H."/>
            <person name="Johnson M."/>
            <person name="Bhonagiri V."/>
            <person name="Nash W.E."/>
            <person name="Mardis E.R."/>
            <person name="Wilson R.K."/>
        </authorList>
    </citation>
    <scope>NUCLEOTIDE SEQUENCE [LARGE SCALE GENOMIC DNA]</scope>
    <source>
        <strain evidence="2">DSM 10507 / JCM 14656 / S5a33</strain>
    </source>
</reference>
<dbReference type="HOGENOM" id="CLU_2599016_0_0_9"/>
<evidence type="ECO:0000313" key="2">
    <source>
        <dbReference type="Proteomes" id="UP000003100"/>
    </source>
</evidence>
<dbReference type="EMBL" id="ACBZ01000101">
    <property type="protein sequence ID" value="EEG49127.1"/>
    <property type="molecule type" value="Genomic_DNA"/>
</dbReference>
<dbReference type="AlphaFoldDB" id="C0CM57"/>
<sequence length="79" mass="8772">MNKKVIGIVLILAICFGLTGCIKGNRLENQENTSWYGILNDGSCFVYTFKDEETGVWYISTSEGITPRLNADGTLYVSE</sequence>
<name>C0CM57_BLAHS</name>
<accession>C0CM57</accession>
<protein>
    <submittedName>
        <fullName evidence="1">Uncharacterized protein</fullName>
    </submittedName>
</protein>
<dbReference type="GeneID" id="86822328"/>
<dbReference type="RefSeq" id="WP_005948846.1">
    <property type="nucleotide sequence ID" value="NZ_CP136423.1"/>
</dbReference>
<proteinExistence type="predicted"/>
<dbReference type="PROSITE" id="PS51257">
    <property type="entry name" value="PROKAR_LIPOPROTEIN"/>
    <property type="match status" value="1"/>
</dbReference>